<protein>
    <submittedName>
        <fullName evidence="4">Retrovirus-related Pol polyprotein from transposon RE1</fullName>
    </submittedName>
</protein>
<dbReference type="AlphaFoldDB" id="A0AAW2XRB7"/>
<evidence type="ECO:0000256" key="2">
    <source>
        <dbReference type="ARBA" id="ARBA00022801"/>
    </source>
</evidence>
<dbReference type="GO" id="GO:0015074">
    <property type="term" value="P:DNA integration"/>
    <property type="evidence" value="ECO:0007669"/>
    <property type="project" value="InterPro"/>
</dbReference>
<dbReference type="InterPro" id="IPR039537">
    <property type="entry name" value="Retrotran_Ty1/copia-like"/>
</dbReference>
<dbReference type="InterPro" id="IPR012337">
    <property type="entry name" value="RNaseH-like_sf"/>
</dbReference>
<dbReference type="SUPFAM" id="SSF53098">
    <property type="entry name" value="Ribonuclease H-like"/>
    <property type="match status" value="1"/>
</dbReference>
<organism evidence="4">
    <name type="scientific">Sesamum latifolium</name>
    <dbReference type="NCBI Taxonomy" id="2727402"/>
    <lineage>
        <taxon>Eukaryota</taxon>
        <taxon>Viridiplantae</taxon>
        <taxon>Streptophyta</taxon>
        <taxon>Embryophyta</taxon>
        <taxon>Tracheophyta</taxon>
        <taxon>Spermatophyta</taxon>
        <taxon>Magnoliopsida</taxon>
        <taxon>eudicotyledons</taxon>
        <taxon>Gunneridae</taxon>
        <taxon>Pentapetalae</taxon>
        <taxon>asterids</taxon>
        <taxon>lamiids</taxon>
        <taxon>Lamiales</taxon>
        <taxon>Pedaliaceae</taxon>
        <taxon>Sesamum</taxon>
    </lineage>
</organism>
<evidence type="ECO:0000256" key="1">
    <source>
        <dbReference type="ARBA" id="ARBA00022723"/>
    </source>
</evidence>
<dbReference type="EMBL" id="JACGWN010000003">
    <property type="protein sequence ID" value="KAL0455296.1"/>
    <property type="molecule type" value="Genomic_DNA"/>
</dbReference>
<sequence>MRYKFDAFRRFKEYRVEVENQTGRKIKSLRSDRGGEYLSGESIDYLKENGILSQWTPPKTSQLNDVVKRRNQTQLVMVRSMINFIELPLSFYSYALETATELLNMVPSKTVSQMPYEIWHGTCVLKDANGSTNISLKLTGEVTAFKARLVAKGYTQRPGVDFEETYSPVAMAKSIQILLAIAAWYDYEIWKMDVKINFLSGFVEEEIYMDQPEGFTFVGEEQKKKISGSTAAYPVLYVDDILLIGNDVKVLGDIKAWLFTQFSMKDMDEASYILGIKICYIDTSFQSDDDDAKSQLRFVFMLNSGVVAWKSSKQVTIADSTTEVEYTAASEAAKEEVWMKNNIQELGVVPNIAEPVVICCNNNGAIVQAKEPRSHHCSKNIHRCYHLLREMVSRGDVRTDRVSSADPLTKPISQIAHTQYLYKMGLRSMGD</sequence>
<keyword evidence="2" id="KW-0378">Hydrolase</keyword>
<dbReference type="Gene3D" id="3.30.420.10">
    <property type="entry name" value="Ribonuclease H-like superfamily/Ribonuclease H"/>
    <property type="match status" value="1"/>
</dbReference>
<evidence type="ECO:0000313" key="4">
    <source>
        <dbReference type="EMBL" id="KAL0455296.1"/>
    </source>
</evidence>
<dbReference type="InterPro" id="IPR013103">
    <property type="entry name" value="RVT_2"/>
</dbReference>
<feature type="domain" description="Integrase catalytic" evidence="3">
    <location>
        <begin position="1"/>
        <end position="123"/>
    </location>
</feature>
<name>A0AAW2XRB7_9LAMI</name>
<dbReference type="PANTHER" id="PTHR42648">
    <property type="entry name" value="TRANSPOSASE, PUTATIVE-RELATED"/>
    <property type="match status" value="1"/>
</dbReference>
<dbReference type="Pfam" id="PF07727">
    <property type="entry name" value="RVT_2"/>
    <property type="match status" value="2"/>
</dbReference>
<reference evidence="4" key="1">
    <citation type="submission" date="2020-06" db="EMBL/GenBank/DDBJ databases">
        <authorList>
            <person name="Li T."/>
            <person name="Hu X."/>
            <person name="Zhang T."/>
            <person name="Song X."/>
            <person name="Zhang H."/>
            <person name="Dai N."/>
            <person name="Sheng W."/>
            <person name="Hou X."/>
            <person name="Wei L."/>
        </authorList>
    </citation>
    <scope>NUCLEOTIDE SEQUENCE</scope>
    <source>
        <strain evidence="4">KEN1</strain>
        <tissue evidence="4">Leaf</tissue>
    </source>
</reference>
<proteinExistence type="predicted"/>
<keyword evidence="1" id="KW-0479">Metal-binding</keyword>
<dbReference type="InterPro" id="IPR036397">
    <property type="entry name" value="RNaseH_sf"/>
</dbReference>
<dbReference type="CDD" id="cd09272">
    <property type="entry name" value="RNase_HI_RT_Ty1"/>
    <property type="match status" value="1"/>
</dbReference>
<dbReference type="GO" id="GO:0016787">
    <property type="term" value="F:hydrolase activity"/>
    <property type="evidence" value="ECO:0007669"/>
    <property type="project" value="UniProtKB-KW"/>
</dbReference>
<dbReference type="PROSITE" id="PS50994">
    <property type="entry name" value="INTEGRASE"/>
    <property type="match status" value="1"/>
</dbReference>
<accession>A0AAW2XRB7</accession>
<gene>
    <name evidence="4" type="ORF">Slati_0868800</name>
</gene>
<dbReference type="GO" id="GO:0046872">
    <property type="term" value="F:metal ion binding"/>
    <property type="evidence" value="ECO:0007669"/>
    <property type="project" value="UniProtKB-KW"/>
</dbReference>
<dbReference type="InterPro" id="IPR001584">
    <property type="entry name" value="Integrase_cat-core"/>
</dbReference>
<dbReference type="GO" id="GO:0003676">
    <property type="term" value="F:nucleic acid binding"/>
    <property type="evidence" value="ECO:0007669"/>
    <property type="project" value="InterPro"/>
</dbReference>
<reference evidence="4" key="2">
    <citation type="journal article" date="2024" name="Plant">
        <title>Genomic evolution and insights into agronomic trait innovations of Sesamum species.</title>
        <authorList>
            <person name="Miao H."/>
            <person name="Wang L."/>
            <person name="Qu L."/>
            <person name="Liu H."/>
            <person name="Sun Y."/>
            <person name="Le M."/>
            <person name="Wang Q."/>
            <person name="Wei S."/>
            <person name="Zheng Y."/>
            <person name="Lin W."/>
            <person name="Duan Y."/>
            <person name="Cao H."/>
            <person name="Xiong S."/>
            <person name="Wang X."/>
            <person name="Wei L."/>
            <person name="Li C."/>
            <person name="Ma Q."/>
            <person name="Ju M."/>
            <person name="Zhao R."/>
            <person name="Li G."/>
            <person name="Mu C."/>
            <person name="Tian Q."/>
            <person name="Mei H."/>
            <person name="Zhang T."/>
            <person name="Gao T."/>
            <person name="Zhang H."/>
        </authorList>
    </citation>
    <scope>NUCLEOTIDE SEQUENCE</scope>
    <source>
        <strain evidence="4">KEN1</strain>
    </source>
</reference>
<comment type="caution">
    <text evidence="4">The sequence shown here is derived from an EMBL/GenBank/DDBJ whole genome shotgun (WGS) entry which is preliminary data.</text>
</comment>
<evidence type="ECO:0000259" key="3">
    <source>
        <dbReference type="PROSITE" id="PS50994"/>
    </source>
</evidence>
<dbReference type="PANTHER" id="PTHR42648:SF27">
    <property type="entry name" value="RNA-DIRECTED DNA POLYMERASE"/>
    <property type="match status" value="1"/>
</dbReference>